<reference evidence="1" key="2">
    <citation type="journal article" date="2015" name="Data Brief">
        <title>Shoot transcriptome of the giant reed, Arundo donax.</title>
        <authorList>
            <person name="Barrero R.A."/>
            <person name="Guerrero F.D."/>
            <person name="Moolhuijzen P."/>
            <person name="Goolsby J.A."/>
            <person name="Tidwell J."/>
            <person name="Bellgard S.E."/>
            <person name="Bellgard M.I."/>
        </authorList>
    </citation>
    <scope>NUCLEOTIDE SEQUENCE</scope>
    <source>
        <tissue evidence="1">Shoot tissue taken approximately 20 cm above the soil surface</tissue>
    </source>
</reference>
<evidence type="ECO:0000313" key="1">
    <source>
        <dbReference type="EMBL" id="JAD60335.1"/>
    </source>
</evidence>
<organism evidence="1">
    <name type="scientific">Arundo donax</name>
    <name type="common">Giant reed</name>
    <name type="synonym">Donax arundinaceus</name>
    <dbReference type="NCBI Taxonomy" id="35708"/>
    <lineage>
        <taxon>Eukaryota</taxon>
        <taxon>Viridiplantae</taxon>
        <taxon>Streptophyta</taxon>
        <taxon>Embryophyta</taxon>
        <taxon>Tracheophyta</taxon>
        <taxon>Spermatophyta</taxon>
        <taxon>Magnoliopsida</taxon>
        <taxon>Liliopsida</taxon>
        <taxon>Poales</taxon>
        <taxon>Poaceae</taxon>
        <taxon>PACMAD clade</taxon>
        <taxon>Arundinoideae</taxon>
        <taxon>Arundineae</taxon>
        <taxon>Arundo</taxon>
    </lineage>
</organism>
<protein>
    <submittedName>
        <fullName evidence="1">Uncharacterized protein</fullName>
    </submittedName>
</protein>
<dbReference type="EMBL" id="GBRH01237560">
    <property type="protein sequence ID" value="JAD60335.1"/>
    <property type="molecule type" value="Transcribed_RNA"/>
</dbReference>
<sequence length="36" mass="4390">MQLFHTCNFQYKTGLLLHMDHIVHLHLCWSWHNTLA</sequence>
<accession>A0A0A9BGH6</accession>
<reference evidence="1" key="1">
    <citation type="submission" date="2014-09" db="EMBL/GenBank/DDBJ databases">
        <authorList>
            <person name="Magalhaes I.L.F."/>
            <person name="Oliveira U."/>
            <person name="Santos F.R."/>
            <person name="Vidigal T.H.D.A."/>
            <person name="Brescovit A.D."/>
            <person name="Santos A.J."/>
        </authorList>
    </citation>
    <scope>NUCLEOTIDE SEQUENCE</scope>
    <source>
        <tissue evidence="1">Shoot tissue taken approximately 20 cm above the soil surface</tissue>
    </source>
</reference>
<name>A0A0A9BGH6_ARUDO</name>
<dbReference type="AlphaFoldDB" id="A0A0A9BGH6"/>
<proteinExistence type="predicted"/>